<keyword evidence="1" id="KW-0067">ATP-binding</keyword>
<keyword evidence="1" id="KW-0547">Nucleotide-binding</keyword>
<comment type="similarity">
    <text evidence="1">Belongs to the LamB/PxpA family.</text>
</comment>
<proteinExistence type="inferred from homology"/>
<evidence type="ECO:0000313" key="2">
    <source>
        <dbReference type="EMBL" id="RDB54657.1"/>
    </source>
</evidence>
<dbReference type="PANTHER" id="PTHR30292:SF0">
    <property type="entry name" value="5-OXOPROLINASE SUBUNIT A"/>
    <property type="match status" value="1"/>
</dbReference>
<keyword evidence="1" id="KW-0378">Hydrolase</keyword>
<dbReference type="Pfam" id="PF03746">
    <property type="entry name" value="LamB_YcsF"/>
    <property type="match status" value="1"/>
</dbReference>
<dbReference type="NCBIfam" id="NF003816">
    <property type="entry name" value="PRK05406.1-5"/>
    <property type="match status" value="1"/>
</dbReference>
<dbReference type="AlphaFoldDB" id="A0A369L7G8"/>
<dbReference type="GO" id="GO:0017168">
    <property type="term" value="F:5-oxoprolinase (ATP-hydrolyzing) activity"/>
    <property type="evidence" value="ECO:0007669"/>
    <property type="project" value="UniProtKB-UniRule"/>
</dbReference>
<comment type="subunit">
    <text evidence="1">Forms a complex composed of PxpA, PxpB and PxpC.</text>
</comment>
<dbReference type="PANTHER" id="PTHR30292">
    <property type="entry name" value="UNCHARACTERIZED PROTEIN YBGL-RELATED"/>
    <property type="match status" value="1"/>
</dbReference>
<reference evidence="2 3" key="1">
    <citation type="journal article" date="2018" name="Elife">
        <title>Discovery and characterization of a prevalent human gut bacterial enzyme sufficient for the inactivation of a family of plant toxins.</title>
        <authorList>
            <person name="Koppel N."/>
            <person name="Bisanz J.E."/>
            <person name="Pandelia M.E."/>
            <person name="Turnbaugh P.J."/>
            <person name="Balskus E.P."/>
        </authorList>
    </citation>
    <scope>NUCLEOTIDE SEQUENCE [LARGE SCALE GENOMIC DNA]</scope>
    <source>
        <strain evidence="2 3">OB21 GAM31</strain>
    </source>
</reference>
<comment type="caution">
    <text evidence="2">The sequence shown here is derived from an EMBL/GenBank/DDBJ whole genome shotgun (WGS) entry which is preliminary data.</text>
</comment>
<dbReference type="GO" id="GO:0005975">
    <property type="term" value="P:carbohydrate metabolic process"/>
    <property type="evidence" value="ECO:0007669"/>
    <property type="project" value="InterPro"/>
</dbReference>
<dbReference type="CDD" id="cd10787">
    <property type="entry name" value="LamB_YcsF_like"/>
    <property type="match status" value="1"/>
</dbReference>
<dbReference type="EC" id="3.5.2.9" evidence="1"/>
<dbReference type="RefSeq" id="WP_114616420.1">
    <property type="nucleotide sequence ID" value="NZ_PPTO01000028.1"/>
</dbReference>
<name>A0A369L7G8_9ACTN</name>
<dbReference type="EMBL" id="PPTO01000028">
    <property type="protein sequence ID" value="RDB54657.1"/>
    <property type="molecule type" value="Genomic_DNA"/>
</dbReference>
<evidence type="ECO:0000313" key="3">
    <source>
        <dbReference type="Proteomes" id="UP000253975"/>
    </source>
</evidence>
<organism evidence="2 3">
    <name type="scientific">Slackia isoflavoniconvertens</name>
    <dbReference type="NCBI Taxonomy" id="572010"/>
    <lineage>
        <taxon>Bacteria</taxon>
        <taxon>Bacillati</taxon>
        <taxon>Actinomycetota</taxon>
        <taxon>Coriobacteriia</taxon>
        <taxon>Eggerthellales</taxon>
        <taxon>Eggerthellaceae</taxon>
        <taxon>Slackia</taxon>
    </lineage>
</organism>
<dbReference type="SUPFAM" id="SSF88713">
    <property type="entry name" value="Glycoside hydrolase/deacetylase"/>
    <property type="match status" value="1"/>
</dbReference>
<dbReference type="Proteomes" id="UP000253975">
    <property type="component" value="Unassembled WGS sequence"/>
</dbReference>
<evidence type="ECO:0000256" key="1">
    <source>
        <dbReference type="HAMAP-Rule" id="MF_00691"/>
    </source>
</evidence>
<accession>A0A369L7G8</accession>
<protein>
    <recommendedName>
        <fullName evidence="1">5-oxoprolinase subunit A</fullName>
        <shortName evidence="1">5-OPase subunit A</shortName>
        <ecNumber evidence="1">3.5.2.9</ecNumber>
    </recommendedName>
    <alternativeName>
        <fullName evidence="1">5-oxoprolinase (ATP-hydrolyzing) subunit A</fullName>
    </alternativeName>
</protein>
<dbReference type="NCBIfam" id="NF003814">
    <property type="entry name" value="PRK05406.1-3"/>
    <property type="match status" value="1"/>
</dbReference>
<dbReference type="HAMAP" id="MF_00691">
    <property type="entry name" value="PxpA"/>
    <property type="match status" value="1"/>
</dbReference>
<dbReference type="InterPro" id="IPR011330">
    <property type="entry name" value="Glyco_hydro/deAcase_b/a-brl"/>
</dbReference>
<dbReference type="Gene3D" id="3.20.20.370">
    <property type="entry name" value="Glycoside hydrolase/deacetylase"/>
    <property type="match status" value="1"/>
</dbReference>
<gene>
    <name evidence="1" type="primary">pxpA</name>
    <name evidence="2" type="ORF">C1881_10240</name>
</gene>
<sequence>MARVDLNSDLGESFGRYSLGLDDQVIPLVTSVNIACGMHAGDPCVMRRTVAAAAAAGTSIGAHPGYPDLQGFGRRDMALSPDEAYSFVLYQISALAGFCKAEGTALAHVKPHGQLYNRAAKDTALAEAIAAAVHDFDPTLVLVGLAGGKLIEAGRAANLATAQEFFADRNYMADGTLVPRKQENAVIADEDFAVARVVRAVQEGTIEAVDGSTIEVAADTICIHGDNAHALEFAKKIRTALNESGVELKPCRAQ</sequence>
<dbReference type="InterPro" id="IPR005501">
    <property type="entry name" value="LamB/YcsF/PxpA-like"/>
</dbReference>
<comment type="catalytic activity">
    <reaction evidence="1">
        <text>5-oxo-L-proline + ATP + 2 H2O = L-glutamate + ADP + phosphate + H(+)</text>
        <dbReference type="Rhea" id="RHEA:10348"/>
        <dbReference type="ChEBI" id="CHEBI:15377"/>
        <dbReference type="ChEBI" id="CHEBI:15378"/>
        <dbReference type="ChEBI" id="CHEBI:29985"/>
        <dbReference type="ChEBI" id="CHEBI:30616"/>
        <dbReference type="ChEBI" id="CHEBI:43474"/>
        <dbReference type="ChEBI" id="CHEBI:58402"/>
        <dbReference type="ChEBI" id="CHEBI:456216"/>
        <dbReference type="EC" id="3.5.2.9"/>
    </reaction>
</comment>
<dbReference type="GO" id="GO:0005524">
    <property type="term" value="F:ATP binding"/>
    <property type="evidence" value="ECO:0007669"/>
    <property type="project" value="UniProtKB-UniRule"/>
</dbReference>
<comment type="function">
    <text evidence="1">Catalyzes the cleavage of 5-oxoproline to form L-glutamate coupled to the hydrolysis of ATP to ADP and inorganic phosphate.</text>
</comment>